<sequence length="30" mass="3591">MPKEMTHPDWCHDQIFTHDTIYFLSVSVPD</sequence>
<dbReference type="AlphaFoldDB" id="A0A976A1F9"/>
<evidence type="ECO:0000313" key="2">
    <source>
        <dbReference type="Proteomes" id="UP000256297"/>
    </source>
</evidence>
<accession>A0A976A1F9</accession>
<proteinExistence type="predicted"/>
<name>A0A976A1F9_9BURK</name>
<dbReference type="EMBL" id="OFSP01000017">
    <property type="protein sequence ID" value="SOY51669.1"/>
    <property type="molecule type" value="Genomic_DNA"/>
</dbReference>
<evidence type="ECO:0000313" key="1">
    <source>
        <dbReference type="EMBL" id="SOY51669.1"/>
    </source>
</evidence>
<comment type="caution">
    <text evidence="1">The sequence shown here is derived from an EMBL/GenBank/DDBJ whole genome shotgun (WGS) entry which is preliminary data.</text>
</comment>
<dbReference type="Proteomes" id="UP000256297">
    <property type="component" value="Chromosome CBM2589_b"/>
</dbReference>
<reference evidence="1 2" key="1">
    <citation type="submission" date="2018-01" db="EMBL/GenBank/DDBJ databases">
        <authorList>
            <person name="Clerissi C."/>
        </authorList>
    </citation>
    <scope>NUCLEOTIDE SEQUENCE [LARGE SCALE GENOMIC DNA]</scope>
    <source>
        <strain evidence="1">Cupriavidus taiwanensis STM 3521</strain>
    </source>
</reference>
<organism evidence="1 2">
    <name type="scientific">Cupriavidus taiwanensis</name>
    <dbReference type="NCBI Taxonomy" id="164546"/>
    <lineage>
        <taxon>Bacteria</taxon>
        <taxon>Pseudomonadati</taxon>
        <taxon>Pseudomonadota</taxon>
        <taxon>Betaproteobacteria</taxon>
        <taxon>Burkholderiales</taxon>
        <taxon>Burkholderiaceae</taxon>
        <taxon>Cupriavidus</taxon>
    </lineage>
</organism>
<gene>
    <name evidence="1" type="ORF">CBM2589_B240081</name>
</gene>
<protein>
    <submittedName>
        <fullName evidence="1">Uncharacterized protein</fullName>
    </submittedName>
</protein>